<feature type="region of interest" description="Disordered" evidence="1">
    <location>
        <begin position="407"/>
        <end position="429"/>
    </location>
</feature>
<accession>A0AA85J9T7</accession>
<dbReference type="Proteomes" id="UP000050795">
    <property type="component" value="Unassembled WGS sequence"/>
</dbReference>
<evidence type="ECO:0000313" key="4">
    <source>
        <dbReference type="WBParaSite" id="TREG1_21790.4"/>
    </source>
</evidence>
<reference evidence="2" key="1">
    <citation type="submission" date="2022-06" db="EMBL/GenBank/DDBJ databases">
        <authorList>
            <person name="Berger JAMES D."/>
            <person name="Berger JAMES D."/>
        </authorList>
    </citation>
    <scope>NUCLEOTIDE SEQUENCE [LARGE SCALE GENOMIC DNA]</scope>
</reference>
<proteinExistence type="predicted"/>
<sequence>MSASLRKKLNSHWARSVPNKQIAHQLLRVTPFIYGACRSVSDKTAYCDLNEPFAVLYGPANEHIRIYDGSLWITAEFISYKRDPLPKCTRRIRAADSCFFLIRLLSFSFQFSEEKQEYVAAIQSFTVIQEFHTDSNVFSSMIEVTRAINDRKESQTHSKSLTIKTPSRKKCDASINKCDPSGPCSSANSSSAAQPLTVVQVQQNPPIAVDKLPGVFAVEKPENYVEPHIPEADNKENIPCEDKSSLKTPEDLSFFDDFFNDSFDISEFCNWNEILSDVHDNDHNKQSQGNKPDNGAPNDEAYSSGTQYYSLPEECSNWATTEPVVLESSIQGNKPDNGAPNDEADSSGTQYYSLPEGCQRATCKTMNLGSFPKQHHLSGENVRVKCKLNIAKCSNWATTEPVVLESSIQGNKPDNGAPNDEADSSGTQYYSLPEECSNWATTEPVVLESSIQGNKPDNGAPNDEADSSGTQYYSLPEECSNWATTEPVVLESSIQFHQEFKRKSCRNKNTSTGNISAGDENEFHQEFKRKSCRNKNTSTGNISAGDENEFHQEFKRKSCRNKNTSTGNISAGDENEFHQEFKRKSCRNKNTSTGNISAGDENEFHQEFKRKSCRNKNTSTGNISAGDENEFHQEFKRKSCRNKNTSTGNISAGDENEFHQEFKRKSCRNKNTSTGNISAGDENEFHQEFKRKSCRNKNTSTGNISAGDENEFHQEFKRKSCRNKNTSTGNISAGDENETLRGLENSNESSTEDVANIVLLRMLNKEELEIFTCFHQEFKRKSCRNKNTSTGNISAGDENEFHQEFKRKSCRNKNTSTGNISAGDENELIANCLRGSLQDRYKTLTRVRKRIPLKEVNISQERNTLRGLENSNESSTEDVANIVLLRMLNKEELEIFTCFHQEFKRKSCRNKNTSTGNISAGDENEFHQEFKRKSCRNKNTSTGNISAGDENELIANCLRGSLQDRYKTLTRVRKRIPLKEVNISQERNNYRCSLFNGQTNALRLLMRFWFNFQPTHA</sequence>
<reference evidence="3 4" key="2">
    <citation type="submission" date="2023-11" db="UniProtKB">
        <authorList>
            <consortium name="WormBaseParasite"/>
        </authorList>
    </citation>
    <scope>IDENTIFICATION</scope>
</reference>
<feature type="region of interest" description="Disordered" evidence="1">
    <location>
        <begin position="329"/>
        <end position="351"/>
    </location>
</feature>
<protein>
    <submittedName>
        <fullName evidence="3 4">Uncharacterized protein</fullName>
    </submittedName>
</protein>
<evidence type="ECO:0000256" key="1">
    <source>
        <dbReference type="SAM" id="MobiDB-lite"/>
    </source>
</evidence>
<evidence type="ECO:0000313" key="3">
    <source>
        <dbReference type="WBParaSite" id="TREG1_21790.1"/>
    </source>
</evidence>
<name>A0AA85J9T7_TRIRE</name>
<feature type="region of interest" description="Disordered" evidence="1">
    <location>
        <begin position="450"/>
        <end position="472"/>
    </location>
</feature>
<organism evidence="2 3">
    <name type="scientific">Trichobilharzia regenti</name>
    <name type="common">Nasal bird schistosome</name>
    <dbReference type="NCBI Taxonomy" id="157069"/>
    <lineage>
        <taxon>Eukaryota</taxon>
        <taxon>Metazoa</taxon>
        <taxon>Spiralia</taxon>
        <taxon>Lophotrochozoa</taxon>
        <taxon>Platyhelminthes</taxon>
        <taxon>Trematoda</taxon>
        <taxon>Digenea</taxon>
        <taxon>Strigeidida</taxon>
        <taxon>Schistosomatoidea</taxon>
        <taxon>Schistosomatidae</taxon>
        <taxon>Trichobilharzia</taxon>
    </lineage>
</organism>
<dbReference type="WBParaSite" id="TREG1_21790.4">
    <property type="protein sequence ID" value="TREG1_21790.4"/>
    <property type="gene ID" value="TREG1_21790"/>
</dbReference>
<evidence type="ECO:0000313" key="2">
    <source>
        <dbReference type="Proteomes" id="UP000050795"/>
    </source>
</evidence>
<feature type="region of interest" description="Disordered" evidence="1">
    <location>
        <begin position="280"/>
        <end position="305"/>
    </location>
</feature>
<dbReference type="WBParaSite" id="TREG1_21790.1">
    <property type="protein sequence ID" value="TREG1_21790.1"/>
    <property type="gene ID" value="TREG1_21790"/>
</dbReference>
<dbReference type="AlphaFoldDB" id="A0AA85J9T7"/>
<keyword evidence="2" id="KW-1185">Reference proteome</keyword>